<evidence type="ECO:0000256" key="1">
    <source>
        <dbReference type="ARBA" id="ARBA00007462"/>
    </source>
</evidence>
<reference evidence="4 5" key="1">
    <citation type="journal article" date="2011" name="Genome Res.">
        <title>Phylogeny-wide analysis of social amoeba genomes highlights ancient origins for complex intercellular communication.</title>
        <authorList>
            <person name="Heidel A.J."/>
            <person name="Lawal H.M."/>
            <person name="Felder M."/>
            <person name="Schilde C."/>
            <person name="Helps N.R."/>
            <person name="Tunggal B."/>
            <person name="Rivero F."/>
            <person name="John U."/>
            <person name="Schleicher M."/>
            <person name="Eichinger L."/>
            <person name="Platzer M."/>
            <person name="Noegel A.A."/>
            <person name="Schaap P."/>
            <person name="Gloeckner G."/>
        </authorList>
    </citation>
    <scope>NUCLEOTIDE SEQUENCE [LARGE SCALE GENOMIC DNA]</scope>
    <source>
        <strain evidence="5">ATCC 26659 / Pp 5 / PN500</strain>
    </source>
</reference>
<feature type="compositionally biased region" description="Polar residues" evidence="3">
    <location>
        <begin position="242"/>
        <end position="254"/>
    </location>
</feature>
<dbReference type="Proteomes" id="UP000001396">
    <property type="component" value="Unassembled WGS sequence"/>
</dbReference>
<dbReference type="GO" id="GO:0000470">
    <property type="term" value="P:maturation of LSU-rRNA"/>
    <property type="evidence" value="ECO:0007669"/>
    <property type="project" value="TreeGrafter"/>
</dbReference>
<feature type="region of interest" description="Disordered" evidence="3">
    <location>
        <begin position="1"/>
        <end position="75"/>
    </location>
</feature>
<dbReference type="STRING" id="670386.D3BPH8"/>
<evidence type="ECO:0000256" key="3">
    <source>
        <dbReference type="SAM" id="MobiDB-lite"/>
    </source>
</evidence>
<comment type="caution">
    <text evidence="4">The sequence shown here is derived from an EMBL/GenBank/DDBJ whole genome shotgun (WGS) entry which is preliminary data.</text>
</comment>
<protein>
    <recommendedName>
        <fullName evidence="6">RRP15-like protein</fullName>
    </recommendedName>
</protein>
<dbReference type="GO" id="GO:0030687">
    <property type="term" value="C:preribosome, large subunit precursor"/>
    <property type="evidence" value="ECO:0007669"/>
    <property type="project" value="TreeGrafter"/>
</dbReference>
<keyword evidence="2" id="KW-0175">Coiled coil</keyword>
<comment type="similarity">
    <text evidence="1">Belongs to the RRP15 family.</text>
</comment>
<gene>
    <name evidence="4" type="ORF">PPL_09447</name>
</gene>
<sequence length="254" mass="29608">MSETLEKQLPVVSFESKDDTRKYRSKKRKERKIKKEKGEKVKKLEKREYHEESESESGSDGDNSNKNREEELPIKKVKKEIKVESVDQSERFSSILGSILNKQPTKQDGPILAKYKKADQQLEAELKEEKELKKKMKEKAILEEKDHRPIEILITSSERDLMKTAKRGVIKLFNAVAKHQKESNTINIEDEPKLSKNQFLDKLKSNSSKSSVSVKKEEDEDSDEDNNGQQWDGLNEDYMLDANNNQWESYDNQE</sequence>
<feature type="compositionally biased region" description="Basic and acidic residues" evidence="3">
    <location>
        <begin position="190"/>
        <end position="204"/>
    </location>
</feature>
<dbReference type="InterPro" id="IPR012459">
    <property type="entry name" value="Rrp15"/>
</dbReference>
<evidence type="ECO:0008006" key="6">
    <source>
        <dbReference type="Google" id="ProtNLM"/>
    </source>
</evidence>
<dbReference type="RefSeq" id="XP_020428828.1">
    <property type="nucleotide sequence ID" value="XM_020580241.1"/>
</dbReference>
<evidence type="ECO:0000313" key="5">
    <source>
        <dbReference type="Proteomes" id="UP000001396"/>
    </source>
</evidence>
<name>D3BPH8_HETP5</name>
<feature type="compositionally biased region" description="Basic and acidic residues" evidence="3">
    <location>
        <begin position="36"/>
        <end position="52"/>
    </location>
</feature>
<dbReference type="OMA" id="NAGWADC"/>
<evidence type="ECO:0000313" key="4">
    <source>
        <dbReference type="EMBL" id="EFA76696.1"/>
    </source>
</evidence>
<dbReference type="PANTHER" id="PTHR13245">
    <property type="entry name" value="RRP15-LIKE PROTEIN"/>
    <property type="match status" value="1"/>
</dbReference>
<proteinExistence type="inferred from homology"/>
<dbReference type="GeneID" id="31364922"/>
<feature type="compositionally biased region" description="Basic and acidic residues" evidence="3">
    <location>
        <begin position="63"/>
        <end position="75"/>
    </location>
</feature>
<keyword evidence="5" id="KW-1185">Reference proteome</keyword>
<dbReference type="Pfam" id="PF07890">
    <property type="entry name" value="Rrp15p"/>
    <property type="match status" value="1"/>
</dbReference>
<dbReference type="EMBL" id="ADBJ01000044">
    <property type="protein sequence ID" value="EFA76696.1"/>
    <property type="molecule type" value="Genomic_DNA"/>
</dbReference>
<dbReference type="AlphaFoldDB" id="D3BPH8"/>
<dbReference type="PANTHER" id="PTHR13245:SF14">
    <property type="entry name" value="RRP15-LIKE PROTEIN"/>
    <property type="match status" value="1"/>
</dbReference>
<dbReference type="FunCoup" id="D3BPH8">
    <property type="interactions" value="1"/>
</dbReference>
<feature type="coiled-coil region" evidence="2">
    <location>
        <begin position="112"/>
        <end position="146"/>
    </location>
</feature>
<accession>D3BPH8</accession>
<organism evidence="4 5">
    <name type="scientific">Heterostelium pallidum (strain ATCC 26659 / Pp 5 / PN500)</name>
    <name type="common">Cellular slime mold</name>
    <name type="synonym">Polysphondylium pallidum</name>
    <dbReference type="NCBI Taxonomy" id="670386"/>
    <lineage>
        <taxon>Eukaryota</taxon>
        <taxon>Amoebozoa</taxon>
        <taxon>Evosea</taxon>
        <taxon>Eumycetozoa</taxon>
        <taxon>Dictyostelia</taxon>
        <taxon>Acytosteliales</taxon>
        <taxon>Acytosteliaceae</taxon>
        <taxon>Heterostelium</taxon>
    </lineage>
</organism>
<evidence type="ECO:0000256" key="2">
    <source>
        <dbReference type="SAM" id="Coils"/>
    </source>
</evidence>
<dbReference type="GO" id="GO:0000460">
    <property type="term" value="P:maturation of 5.8S rRNA"/>
    <property type="evidence" value="ECO:0007669"/>
    <property type="project" value="TreeGrafter"/>
</dbReference>
<dbReference type="InParanoid" id="D3BPH8"/>
<feature type="compositionally biased region" description="Basic residues" evidence="3">
    <location>
        <begin position="23"/>
        <end position="35"/>
    </location>
</feature>
<feature type="region of interest" description="Disordered" evidence="3">
    <location>
        <begin position="181"/>
        <end position="254"/>
    </location>
</feature>